<dbReference type="InterPro" id="IPR005064">
    <property type="entry name" value="BUG"/>
</dbReference>
<dbReference type="CDD" id="cd13578">
    <property type="entry name" value="PBP2_Bug27"/>
    <property type="match status" value="1"/>
</dbReference>
<evidence type="ECO:0000313" key="2">
    <source>
        <dbReference type="EMBL" id="PND33804.1"/>
    </source>
</evidence>
<name>A0A2N8KK20_9BURK</name>
<keyword evidence="3" id="KW-1185">Reference proteome</keyword>
<reference evidence="2 3" key="1">
    <citation type="submission" date="2018-01" db="EMBL/GenBank/DDBJ databases">
        <title>The draft genome of an aniline degradation strain ANB-1.</title>
        <authorList>
            <person name="Zhang L."/>
            <person name="Jiang J."/>
        </authorList>
    </citation>
    <scope>NUCLEOTIDE SEQUENCE [LARGE SCALE GENOMIC DNA]</scope>
    <source>
        <strain evidence="2 3">ANB-1</strain>
    </source>
</reference>
<dbReference type="SUPFAM" id="SSF53850">
    <property type="entry name" value="Periplasmic binding protein-like II"/>
    <property type="match status" value="1"/>
</dbReference>
<organism evidence="2 3">
    <name type="scientific">Achromobacter pulmonis</name>
    <dbReference type="NCBI Taxonomy" id="1389932"/>
    <lineage>
        <taxon>Bacteria</taxon>
        <taxon>Pseudomonadati</taxon>
        <taxon>Pseudomonadota</taxon>
        <taxon>Betaproteobacteria</taxon>
        <taxon>Burkholderiales</taxon>
        <taxon>Alcaligenaceae</taxon>
        <taxon>Achromobacter</taxon>
    </lineage>
</organism>
<dbReference type="InterPro" id="IPR042100">
    <property type="entry name" value="Bug_dom1"/>
</dbReference>
<accession>A0A2N8KK20</accession>
<dbReference type="AlphaFoldDB" id="A0A2N8KK20"/>
<evidence type="ECO:0000256" key="1">
    <source>
        <dbReference type="ARBA" id="ARBA00006987"/>
    </source>
</evidence>
<gene>
    <name evidence="2" type="ORF">C1I89_14965</name>
</gene>
<dbReference type="Pfam" id="PF03401">
    <property type="entry name" value="TctC"/>
    <property type="match status" value="1"/>
</dbReference>
<dbReference type="PANTHER" id="PTHR42928">
    <property type="entry name" value="TRICARBOXYLATE-BINDING PROTEIN"/>
    <property type="match status" value="1"/>
</dbReference>
<dbReference type="PANTHER" id="PTHR42928:SF5">
    <property type="entry name" value="BLR1237 PROTEIN"/>
    <property type="match status" value="1"/>
</dbReference>
<comment type="caution">
    <text evidence="2">The sequence shown here is derived from an EMBL/GenBank/DDBJ whole genome shotgun (WGS) entry which is preliminary data.</text>
</comment>
<dbReference type="Proteomes" id="UP000235994">
    <property type="component" value="Unassembled WGS sequence"/>
</dbReference>
<sequence length="309" mass="32483">MAAPAAAQEKYPARPVTIVVPFGAGGVADALPRIVGQELNAKWGVPVIIENKVGASGNIGMDYVARANPDGYTLGLAPTGNLTVNPLLYTRLPFDTARDFAPVTMLATSPNVLVVNERVPARTFKELVEYARRNPDKLNYSSPGAGSGAHLAGELLNQSAGIVTRHIPYNAMAAAVNDVVAGNVDMMFAGISTVLPQIQAGKLRALAVAGPERLPQLKDVPTVAESGYPGFDVTSWYGIVAPAKVPAAILDQLQADIAAVLQQESVKQKFAGLGVVPAGSSRADFARTIRQETDKWAAIVKRAGIQPIQ</sequence>
<dbReference type="PIRSF" id="PIRSF017082">
    <property type="entry name" value="YflP"/>
    <property type="match status" value="1"/>
</dbReference>
<proteinExistence type="inferred from homology"/>
<evidence type="ECO:0000313" key="3">
    <source>
        <dbReference type="Proteomes" id="UP000235994"/>
    </source>
</evidence>
<comment type="similarity">
    <text evidence="1">Belongs to the UPF0065 (bug) family.</text>
</comment>
<dbReference type="Gene3D" id="3.40.190.10">
    <property type="entry name" value="Periplasmic binding protein-like II"/>
    <property type="match status" value="1"/>
</dbReference>
<dbReference type="Gene3D" id="3.40.190.150">
    <property type="entry name" value="Bordetella uptake gene, domain 1"/>
    <property type="match status" value="1"/>
</dbReference>
<dbReference type="EMBL" id="POQS01000003">
    <property type="protein sequence ID" value="PND33804.1"/>
    <property type="molecule type" value="Genomic_DNA"/>
</dbReference>
<protein>
    <submittedName>
        <fullName evidence="2">LacI family transcriptional regulator</fullName>
    </submittedName>
</protein>